<gene>
    <name evidence="3" type="ORF">A2J07_02770</name>
</gene>
<sequence length="358" mass="41655">MMKQNDNIKILVVRFKRIGDAILASPVCNSLKKTFPNSSIDYVLYEDSAPLFENHPYIDKVICISKREQRNPFLYLKRVWQITRKKYDIVIDIMSTPKSEMFTLFSPGSPYRIGRVSKDKKRGYTYNYRQYEPEHTENKVDKFLKQLLSPFEKDFQVQYDPELVLSVSEEEKQKMSKKMEAVGLSLKKPIIPFAVLSRVPGKTYPIENMKKIIRHCLQHYDAQFVFFYSPDQKEQVKEIEKDLKYPGNIFSNLETKDMRELMALFANSTCYIGNEGGPRHLAQALGLPCFALFNPTADKKEWLPYPSASNVGIEPKDTLAFHKMTEEEYKTLTKEEAFSLMTVPFILEKLDLFLSAIL</sequence>
<dbReference type="Pfam" id="PF01075">
    <property type="entry name" value="Glyco_transf_9"/>
    <property type="match status" value="1"/>
</dbReference>
<dbReference type="RefSeq" id="WP_027132175.1">
    <property type="nucleotide sequence ID" value="NZ_CAXOUE010000008.1"/>
</dbReference>
<reference evidence="3 4" key="1">
    <citation type="submission" date="2016-03" db="EMBL/GenBank/DDBJ databases">
        <title>Comparative genomics of human isolates of Fusobacterium necrophorum.</title>
        <authorList>
            <person name="Jensen A."/>
            <person name="Bank S."/>
            <person name="Andersen P.S."/>
            <person name="Kristensen L.H."/>
            <person name="Prag J."/>
        </authorList>
    </citation>
    <scope>NUCLEOTIDE SEQUENCE [LARGE SCALE GENOMIC DNA]</scope>
    <source>
        <strain evidence="3 4">LS_1264</strain>
    </source>
</reference>
<evidence type="ECO:0000313" key="4">
    <source>
        <dbReference type="Proteomes" id="UP000075816"/>
    </source>
</evidence>
<organism evidence="3 4">
    <name type="scientific">Fusobacterium necrophorum subsp. funduliforme</name>
    <dbReference type="NCBI Taxonomy" id="143387"/>
    <lineage>
        <taxon>Bacteria</taxon>
        <taxon>Fusobacteriati</taxon>
        <taxon>Fusobacteriota</taxon>
        <taxon>Fusobacteriia</taxon>
        <taxon>Fusobacteriales</taxon>
        <taxon>Fusobacteriaceae</taxon>
        <taxon>Fusobacterium</taxon>
    </lineage>
</organism>
<dbReference type="PANTHER" id="PTHR30160:SF7">
    <property type="entry name" value="ADP-HEPTOSE--LPS HEPTOSYLTRANSFERASE 2"/>
    <property type="match status" value="1"/>
</dbReference>
<dbReference type="eggNOG" id="COG0859">
    <property type="taxonomic scope" value="Bacteria"/>
</dbReference>
<dbReference type="SUPFAM" id="SSF53756">
    <property type="entry name" value="UDP-Glycosyltransferase/glycogen phosphorylase"/>
    <property type="match status" value="1"/>
</dbReference>
<dbReference type="InterPro" id="IPR051199">
    <property type="entry name" value="LPS_LOS_Heptosyltrfase"/>
</dbReference>
<comment type="caution">
    <text evidence="3">The sequence shown here is derived from an EMBL/GenBank/DDBJ whole genome shotgun (WGS) entry which is preliminary data.</text>
</comment>
<dbReference type="InterPro" id="IPR002201">
    <property type="entry name" value="Glyco_trans_9"/>
</dbReference>
<keyword evidence="2 3" id="KW-0808">Transferase</keyword>
<dbReference type="Proteomes" id="UP000075816">
    <property type="component" value="Unassembled WGS sequence"/>
</dbReference>
<dbReference type="Gene3D" id="3.40.50.2000">
    <property type="entry name" value="Glycogen Phosphorylase B"/>
    <property type="match status" value="2"/>
</dbReference>
<dbReference type="GO" id="GO:0005829">
    <property type="term" value="C:cytosol"/>
    <property type="evidence" value="ECO:0007669"/>
    <property type="project" value="TreeGrafter"/>
</dbReference>
<proteinExistence type="predicted"/>
<accession>A0A161QXE0</accession>
<name>A0A161QXE0_9FUSO</name>
<evidence type="ECO:0000256" key="2">
    <source>
        <dbReference type="ARBA" id="ARBA00022679"/>
    </source>
</evidence>
<dbReference type="GO" id="GO:0008713">
    <property type="term" value="F:ADP-heptose-lipopolysaccharide heptosyltransferase activity"/>
    <property type="evidence" value="ECO:0007669"/>
    <property type="project" value="TreeGrafter"/>
</dbReference>
<dbReference type="EMBL" id="LVEA01000001">
    <property type="protein sequence ID" value="KYL05672.1"/>
    <property type="molecule type" value="Genomic_DNA"/>
</dbReference>
<protein>
    <submittedName>
        <fullName evidence="3">ADP-heptose--LPS heptosyltransferase</fullName>
    </submittedName>
</protein>
<evidence type="ECO:0000256" key="1">
    <source>
        <dbReference type="ARBA" id="ARBA00022676"/>
    </source>
</evidence>
<dbReference type="PANTHER" id="PTHR30160">
    <property type="entry name" value="TETRAACYLDISACCHARIDE 4'-KINASE-RELATED"/>
    <property type="match status" value="1"/>
</dbReference>
<dbReference type="GO" id="GO:0009244">
    <property type="term" value="P:lipopolysaccharide core region biosynthetic process"/>
    <property type="evidence" value="ECO:0007669"/>
    <property type="project" value="TreeGrafter"/>
</dbReference>
<evidence type="ECO:0000313" key="3">
    <source>
        <dbReference type="EMBL" id="KYL05672.1"/>
    </source>
</evidence>
<dbReference type="GeneID" id="75075925"/>
<dbReference type="AlphaFoldDB" id="A0A161QXE0"/>
<keyword evidence="1" id="KW-0328">Glycosyltransferase</keyword>
<dbReference type="CDD" id="cd03789">
    <property type="entry name" value="GT9_LPS_heptosyltransferase"/>
    <property type="match status" value="1"/>
</dbReference>